<evidence type="ECO:0000313" key="2">
    <source>
        <dbReference type="Proteomes" id="UP000251584"/>
    </source>
</evidence>
<proteinExistence type="predicted"/>
<sequence length="87" mass="9899">MRLTQQGQNSLRNLVCLRQYRSTSLLQDLRAAHIGNFSCVVSILNTRLCSRQVGYGVVQVRDGGFETVLNRTQVRTLSINQLSVQYR</sequence>
<gene>
    <name evidence="1" type="ORF">NCTC10786_03179</name>
</gene>
<name>A0A2X2VUT5_CITKO</name>
<protein>
    <submittedName>
        <fullName evidence="1">Uncharacterized protein</fullName>
    </submittedName>
</protein>
<reference evidence="1 2" key="1">
    <citation type="submission" date="2018-06" db="EMBL/GenBank/DDBJ databases">
        <authorList>
            <consortium name="Pathogen Informatics"/>
            <person name="Doyle S."/>
        </authorList>
    </citation>
    <scope>NUCLEOTIDE SEQUENCE [LARGE SCALE GENOMIC DNA]</scope>
    <source>
        <strain evidence="1 2">NCTC10786</strain>
    </source>
</reference>
<dbReference type="AlphaFoldDB" id="A0A2X2VUT5"/>
<organism evidence="1 2">
    <name type="scientific">Citrobacter koseri</name>
    <name type="common">Citrobacter diversus</name>
    <dbReference type="NCBI Taxonomy" id="545"/>
    <lineage>
        <taxon>Bacteria</taxon>
        <taxon>Pseudomonadati</taxon>
        <taxon>Pseudomonadota</taxon>
        <taxon>Gammaproteobacteria</taxon>
        <taxon>Enterobacterales</taxon>
        <taxon>Enterobacteriaceae</taxon>
        <taxon>Citrobacter</taxon>
    </lineage>
</organism>
<evidence type="ECO:0000313" key="1">
    <source>
        <dbReference type="EMBL" id="SQB29421.1"/>
    </source>
</evidence>
<dbReference type="Proteomes" id="UP000251584">
    <property type="component" value="Unassembled WGS sequence"/>
</dbReference>
<accession>A0A2X2VUT5</accession>
<dbReference type="EMBL" id="UAVY01000004">
    <property type="protein sequence ID" value="SQB29421.1"/>
    <property type="molecule type" value="Genomic_DNA"/>
</dbReference>